<dbReference type="Proteomes" id="UP000013893">
    <property type="component" value="Chromosome"/>
</dbReference>
<gene>
    <name evidence="2" type="ORF">L336_0648</name>
</gene>
<dbReference type="HOGENOM" id="CLU_048859_1_0_0"/>
<evidence type="ECO:0000313" key="2">
    <source>
        <dbReference type="EMBL" id="AGL62351.1"/>
    </source>
</evidence>
<evidence type="ECO:0008006" key="4">
    <source>
        <dbReference type="Google" id="ProtNLM"/>
    </source>
</evidence>
<protein>
    <recommendedName>
        <fullName evidence="4">Sortase</fullName>
    </recommendedName>
</protein>
<feature type="transmembrane region" description="Helical" evidence="1">
    <location>
        <begin position="21"/>
        <end position="42"/>
    </location>
</feature>
<keyword evidence="1" id="KW-0472">Membrane</keyword>
<evidence type="ECO:0000256" key="1">
    <source>
        <dbReference type="SAM" id="Phobius"/>
    </source>
</evidence>
<organism evidence="2 3">
    <name type="scientific">Candidatus Saccharimonas aalborgensis</name>
    <dbReference type="NCBI Taxonomy" id="1332188"/>
    <lineage>
        <taxon>Bacteria</taxon>
        <taxon>Candidatus Saccharimonadota</taxon>
        <taxon>Candidatus Saccharimonadia</taxon>
        <taxon>Candidatus Saccharimonadales</taxon>
        <taxon>Candidatus Saccharimonadaceae</taxon>
        <taxon>Candidatus Saccharimonas</taxon>
    </lineage>
</organism>
<evidence type="ECO:0000313" key="3">
    <source>
        <dbReference type="Proteomes" id="UP000013893"/>
    </source>
</evidence>
<name>R4PYP1_9BACT</name>
<dbReference type="EMBL" id="CP005957">
    <property type="protein sequence ID" value="AGL62351.1"/>
    <property type="molecule type" value="Genomic_DNA"/>
</dbReference>
<keyword evidence="1" id="KW-1133">Transmembrane helix</keyword>
<dbReference type="KEGG" id="saal:L336_0648"/>
<keyword evidence="3" id="KW-1185">Reference proteome</keyword>
<proteinExistence type="predicted"/>
<dbReference type="InterPro" id="IPR023365">
    <property type="entry name" value="Sortase_dom-sf"/>
</dbReference>
<reference evidence="2 3" key="1">
    <citation type="journal article" date="2013" name="Nat. Biotechnol.">
        <title>Genome sequences of rare, uncultured bacteria obtained by differential coverage binning of multiple metagenomes.</title>
        <authorList>
            <person name="Albertsen M."/>
            <person name="Hugenholtz P."/>
            <person name="Skarshewski A."/>
            <person name="Nielsen K.L."/>
            <person name="Tyson G.W."/>
            <person name="Nielsen P.H."/>
        </authorList>
    </citation>
    <scope>NUCLEOTIDE SEQUENCE [LARGE SCALE GENOMIC DNA]</scope>
    <source>
        <strain evidence="2">TM71</strain>
    </source>
</reference>
<accession>R4PYP1</accession>
<keyword evidence="1" id="KW-0812">Transmembrane</keyword>
<dbReference type="Gene3D" id="2.40.260.10">
    <property type="entry name" value="Sortase"/>
    <property type="match status" value="1"/>
</dbReference>
<sequence>MTTRRMKGGVDSSMPRYTKRYWVLAIILSLLVSLGVGVYSYLRQSDDVPPPVRVSVPTASVKTTLRSEATLPVVARSVPKRVMIPAIGVDVEIDEAVPCPLNDAGMVEPDFRFPMKACYYTALNKPYQLPGTTTTDLSVIVGHTWRKGDAAFNPMYDWQAANPHVMVELGDELLLKTQASGEHVLVYQAVQIDEVDKYGPDHLGQSTKVWGTKPIPNWLVTLACLQPSNSLEHSTKVIAIGWKLVGAR</sequence>
<dbReference type="AlphaFoldDB" id="R4PYP1"/>